<protein>
    <recommendedName>
        <fullName evidence="1">Antitoxin Xre/MbcA/ParS-like middle domain-containing protein</fullName>
    </recommendedName>
</protein>
<comment type="caution">
    <text evidence="2">The sequence shown here is derived from an EMBL/GenBank/DDBJ whole genome shotgun (WGS) entry which is preliminary data.</text>
</comment>
<gene>
    <name evidence="2" type="ORF">CWATWH0003_5118</name>
</gene>
<evidence type="ECO:0000259" key="1">
    <source>
        <dbReference type="Pfam" id="PF23125"/>
    </source>
</evidence>
<proteinExistence type="predicted"/>
<evidence type="ECO:0000313" key="3">
    <source>
        <dbReference type="Proteomes" id="UP000003477"/>
    </source>
</evidence>
<reference evidence="2 3" key="1">
    <citation type="journal article" date="2011" name="Front. Microbiol.">
        <title>Two Strains of Crocosphaera watsonii with Highly Conserved Genomes are Distinguished by Strain-Specific Features.</title>
        <authorList>
            <person name="Bench S.R."/>
            <person name="Ilikchyan I.N."/>
            <person name="Tripp H.J."/>
            <person name="Zehr J.P."/>
        </authorList>
    </citation>
    <scope>NUCLEOTIDE SEQUENCE [LARGE SCALE GENOMIC DNA]</scope>
    <source>
        <strain evidence="2 3">WH 0003</strain>
    </source>
</reference>
<dbReference type="Proteomes" id="UP000003477">
    <property type="component" value="Unassembled WGS sequence"/>
</dbReference>
<evidence type="ECO:0000313" key="2">
    <source>
        <dbReference type="EMBL" id="EHJ10136.1"/>
    </source>
</evidence>
<dbReference type="PATRIC" id="fig|423471.3.peg.4787"/>
<organism evidence="2 3">
    <name type="scientific">Crocosphaera watsonii WH 0003</name>
    <dbReference type="NCBI Taxonomy" id="423471"/>
    <lineage>
        <taxon>Bacteria</taxon>
        <taxon>Bacillati</taxon>
        <taxon>Cyanobacteriota</taxon>
        <taxon>Cyanophyceae</taxon>
        <taxon>Oscillatoriophycideae</taxon>
        <taxon>Chroococcales</taxon>
        <taxon>Aphanothecaceae</taxon>
        <taxon>Crocosphaera</taxon>
    </lineage>
</organism>
<dbReference type="InterPro" id="IPR056312">
    <property type="entry name" value="Xre-MbcA-ParS_M"/>
</dbReference>
<name>G5JCF8_CROWT</name>
<feature type="domain" description="Antitoxin Xre/MbcA/ParS-like middle" evidence="1">
    <location>
        <begin position="97"/>
        <end position="141"/>
    </location>
</feature>
<dbReference type="Pfam" id="PF23125">
    <property type="entry name" value="Xre-MbcA-ParS_M"/>
    <property type="match status" value="1"/>
</dbReference>
<sequence>MTIEGMLAMTSKLMDALDLDPLKTVFLNRGLEGLKKIAESSNLVDITSVDSNYEVLLAALQTPEALSLLAERDPLAKAKIRGLKLKQQLIETEGGCASSEEIAKMLGISRQAINQRRQRGKLIGLSKGKGKYLYPLWQFTDTGNTLSGLEDVLEKLQDFDPWMQITFFLNPSVRLHNQTPLEMLRMGKVEPVIQTAISFANDEPD</sequence>
<dbReference type="AlphaFoldDB" id="G5JCF8"/>
<accession>G5JCF8</accession>
<dbReference type="EMBL" id="AESD01000771">
    <property type="protein sequence ID" value="EHJ10136.1"/>
    <property type="molecule type" value="Genomic_DNA"/>
</dbReference>